<evidence type="ECO:0000313" key="4">
    <source>
        <dbReference type="EMBL" id="KAJ1962671.1"/>
    </source>
</evidence>
<dbReference type="InterPro" id="IPR003719">
    <property type="entry name" value="Phenazine_PhzF-like"/>
</dbReference>
<evidence type="ECO:0000256" key="2">
    <source>
        <dbReference type="ARBA" id="ARBA00023235"/>
    </source>
</evidence>
<protein>
    <recommendedName>
        <fullName evidence="6">PhzF family phenazine biosynthesis protein</fullName>
    </recommendedName>
</protein>
<gene>
    <name evidence="4" type="ORF">IWQ62_003455</name>
</gene>
<dbReference type="PIRSF" id="PIRSF016184">
    <property type="entry name" value="PhzC_PhzF"/>
    <property type="match status" value="1"/>
</dbReference>
<keyword evidence="5" id="KW-1185">Reference proteome</keyword>
<evidence type="ECO:0000313" key="5">
    <source>
        <dbReference type="Proteomes" id="UP001150925"/>
    </source>
</evidence>
<dbReference type="AlphaFoldDB" id="A0A9W8AUT0"/>
<evidence type="ECO:0000256" key="3">
    <source>
        <dbReference type="PIRSR" id="PIRSR016184-1"/>
    </source>
</evidence>
<dbReference type="PANTHER" id="PTHR13774">
    <property type="entry name" value="PHENAZINE BIOSYNTHESIS PROTEIN"/>
    <property type="match status" value="1"/>
</dbReference>
<evidence type="ECO:0008006" key="6">
    <source>
        <dbReference type="Google" id="ProtNLM"/>
    </source>
</evidence>
<dbReference type="GO" id="GO:0016853">
    <property type="term" value="F:isomerase activity"/>
    <property type="evidence" value="ECO:0007669"/>
    <property type="project" value="UniProtKB-KW"/>
</dbReference>
<dbReference type="Gene3D" id="3.10.310.10">
    <property type="entry name" value="Diaminopimelate Epimerase, Chain A, domain 1"/>
    <property type="match status" value="2"/>
</dbReference>
<organism evidence="4 5">
    <name type="scientific">Dispira parvispora</name>
    <dbReference type="NCBI Taxonomy" id="1520584"/>
    <lineage>
        <taxon>Eukaryota</taxon>
        <taxon>Fungi</taxon>
        <taxon>Fungi incertae sedis</taxon>
        <taxon>Zoopagomycota</taxon>
        <taxon>Kickxellomycotina</taxon>
        <taxon>Dimargaritomycetes</taxon>
        <taxon>Dimargaritales</taxon>
        <taxon>Dimargaritaceae</taxon>
        <taxon>Dispira</taxon>
    </lineage>
</organism>
<name>A0A9W8AUT0_9FUNG</name>
<proteinExistence type="inferred from homology"/>
<evidence type="ECO:0000256" key="1">
    <source>
        <dbReference type="ARBA" id="ARBA00008270"/>
    </source>
</evidence>
<comment type="caution">
    <text evidence="4">The sequence shown here is derived from an EMBL/GenBank/DDBJ whole genome shotgun (WGS) entry which is preliminary data.</text>
</comment>
<feature type="active site" evidence="3">
    <location>
        <position position="51"/>
    </location>
</feature>
<dbReference type="GO" id="GO:0005737">
    <property type="term" value="C:cytoplasm"/>
    <property type="evidence" value="ECO:0007669"/>
    <property type="project" value="TreeGrafter"/>
</dbReference>
<keyword evidence="2" id="KW-0413">Isomerase</keyword>
<comment type="similarity">
    <text evidence="1">Belongs to the PhzF family.</text>
</comment>
<sequence length="334" mass="37006">MATFKVYLVDTFTRPHQGFSGAPAAVCLLPADIRWSREKLGQIASELGQPETAFIQPLFKREQAVVLDGQREYREASRFTLRWLTPHVEVKFGGHAALAAGHVLFHELDNSTDFLQFDTLGGPLCITREQYQGMERVALLIPADPPYLVDHYHQNSTKDVQLASLPVERRQLLQELTMLITSALGPMAPPLHTVVFGRKSHCLLIHVDAAASQLYDLQPVFTPDVLALGYECKLSCLVLAVTTPHSSSDKRPSRPDVVMRCFAPWLGVSEAPSVGAAYALAGSYWTQQLGRPEFRVLQGHVRQAELSLLVDPNHKDQVQLAGCAVTTLRGTYEL</sequence>
<accession>A0A9W8AUT0</accession>
<dbReference type="EMBL" id="JANBPY010000931">
    <property type="protein sequence ID" value="KAJ1962671.1"/>
    <property type="molecule type" value="Genomic_DNA"/>
</dbReference>
<dbReference type="SUPFAM" id="SSF54506">
    <property type="entry name" value="Diaminopimelate epimerase-like"/>
    <property type="match status" value="1"/>
</dbReference>
<dbReference type="PANTHER" id="PTHR13774:SF17">
    <property type="entry name" value="PHENAZINE BIOSYNTHESIS-LIKE DOMAIN-CONTAINING PROTEIN"/>
    <property type="match status" value="1"/>
</dbReference>
<dbReference type="Proteomes" id="UP001150925">
    <property type="component" value="Unassembled WGS sequence"/>
</dbReference>
<dbReference type="OrthoDB" id="75169at2759"/>
<dbReference type="Pfam" id="PF02567">
    <property type="entry name" value="PhzC-PhzF"/>
    <property type="match status" value="1"/>
</dbReference>
<reference evidence="4" key="1">
    <citation type="submission" date="2022-07" db="EMBL/GenBank/DDBJ databases">
        <title>Phylogenomic reconstructions and comparative analyses of Kickxellomycotina fungi.</title>
        <authorList>
            <person name="Reynolds N.K."/>
            <person name="Stajich J.E."/>
            <person name="Barry K."/>
            <person name="Grigoriev I.V."/>
            <person name="Crous P."/>
            <person name="Smith M.E."/>
        </authorList>
    </citation>
    <scope>NUCLEOTIDE SEQUENCE</scope>
    <source>
        <strain evidence="4">RSA 1196</strain>
    </source>
</reference>